<accession>C3J8P9</accession>
<keyword evidence="4" id="KW-1185">Reference proteome</keyword>
<protein>
    <submittedName>
        <fullName evidence="3">Competence protein ComEA helix-hairpin-helix repeat region</fullName>
    </submittedName>
</protein>
<dbReference type="EMBL" id="ACNN01000007">
    <property type="protein sequence ID" value="EEN83428.1"/>
    <property type="molecule type" value="Genomic_DNA"/>
</dbReference>
<evidence type="ECO:0000313" key="3">
    <source>
        <dbReference type="EMBL" id="EEN83428.1"/>
    </source>
</evidence>
<reference evidence="3 4" key="1">
    <citation type="submission" date="2009-04" db="EMBL/GenBank/DDBJ databases">
        <authorList>
            <person name="Sebastian Y."/>
            <person name="Madupu R."/>
            <person name="Durkin A.S."/>
            <person name="Torralba M."/>
            <person name="Methe B."/>
            <person name="Sutton G.G."/>
            <person name="Strausberg R.L."/>
            <person name="Nelson K.E."/>
        </authorList>
    </citation>
    <scope>NUCLEOTIDE SEQUENCE [LARGE SCALE GENOMIC DNA]</scope>
    <source>
        <strain evidence="4">ATCC 35406 / BCRC 14492 / JCM 8526 / NCTC 13058 / HG 370</strain>
    </source>
</reference>
<dbReference type="AlphaFoldDB" id="C3J8P9"/>
<keyword evidence="2" id="KW-0812">Transmembrane</keyword>
<dbReference type="GeneID" id="93364971"/>
<sequence>MNSHLSKFFRFDKSDLLVFFFFVCLAGVGATLLLWGKPQNKAEILPQTNQIASNSQEAPLYGNTATPSAARRSPAARDSLVLSKDYIGPPTSDRSYTSSRKLPEGITLPLNQADSATLTQVPGIGATFAQRIVRYRERLGGFYTLLQLQEVYGMTTEKFQQIYPYFTLGTAPQRIALGTLPYDSLPQHPYLNRGQRNAIARILYRDGKLQGWQQLANLPEFTRDDSIRLGHYFTF</sequence>
<keyword evidence="2" id="KW-1133">Transmembrane helix</keyword>
<keyword evidence="2" id="KW-0472">Membrane</keyword>
<feature type="compositionally biased region" description="Low complexity" evidence="1">
    <location>
        <begin position="64"/>
        <end position="77"/>
    </location>
</feature>
<evidence type="ECO:0000256" key="2">
    <source>
        <dbReference type="SAM" id="Phobius"/>
    </source>
</evidence>
<dbReference type="GO" id="GO:0015628">
    <property type="term" value="P:protein secretion by the type II secretion system"/>
    <property type="evidence" value="ECO:0007669"/>
    <property type="project" value="TreeGrafter"/>
</dbReference>
<evidence type="ECO:0000313" key="4">
    <source>
        <dbReference type="Proteomes" id="UP000004295"/>
    </source>
</evidence>
<dbReference type="Gene3D" id="1.10.150.280">
    <property type="entry name" value="AF1531-like domain"/>
    <property type="match status" value="1"/>
</dbReference>
<name>C3J8P9_POREA</name>
<dbReference type="SUPFAM" id="SSF47781">
    <property type="entry name" value="RuvA domain 2-like"/>
    <property type="match status" value="1"/>
</dbReference>
<dbReference type="InterPro" id="IPR051675">
    <property type="entry name" value="Endo/Exo/Phosphatase_dom_1"/>
</dbReference>
<feature type="region of interest" description="Disordered" evidence="1">
    <location>
        <begin position="55"/>
        <end position="77"/>
    </location>
</feature>
<dbReference type="Pfam" id="PF12836">
    <property type="entry name" value="HHH_3"/>
    <property type="match status" value="1"/>
</dbReference>
<gene>
    <name evidence="3" type="ORF">POREN0001_0568</name>
</gene>
<evidence type="ECO:0000256" key="1">
    <source>
        <dbReference type="SAM" id="MobiDB-lite"/>
    </source>
</evidence>
<dbReference type="RefSeq" id="WP_004332504.1">
    <property type="nucleotide sequence ID" value="NZ_ACNN01000007.1"/>
</dbReference>
<organism evidence="3 4">
    <name type="scientific">Porphyromonas endodontalis (strain ATCC 35406 / DSM 24491 / JCM 8526 / CCUG 16442 / BCRC 14492 / NCTC 13058 / HG 370)</name>
    <name type="common">Bacteroides endodontalis</name>
    <dbReference type="NCBI Taxonomy" id="553175"/>
    <lineage>
        <taxon>Bacteria</taxon>
        <taxon>Pseudomonadati</taxon>
        <taxon>Bacteroidota</taxon>
        <taxon>Bacteroidia</taxon>
        <taxon>Bacteroidales</taxon>
        <taxon>Porphyromonadaceae</taxon>
        <taxon>Porphyromonas</taxon>
    </lineage>
</organism>
<dbReference type="InterPro" id="IPR010994">
    <property type="entry name" value="RuvA_2-like"/>
</dbReference>
<dbReference type="PANTHER" id="PTHR21180">
    <property type="entry name" value="ENDONUCLEASE/EXONUCLEASE/PHOSPHATASE FAMILY DOMAIN-CONTAINING PROTEIN 1"/>
    <property type="match status" value="1"/>
</dbReference>
<dbReference type="Proteomes" id="UP000004295">
    <property type="component" value="Unassembled WGS sequence"/>
</dbReference>
<dbReference type="eggNOG" id="COG1555">
    <property type="taxonomic scope" value="Bacteria"/>
</dbReference>
<dbReference type="GO" id="GO:0015627">
    <property type="term" value="C:type II protein secretion system complex"/>
    <property type="evidence" value="ECO:0007669"/>
    <property type="project" value="TreeGrafter"/>
</dbReference>
<dbReference type="PANTHER" id="PTHR21180:SF32">
    <property type="entry name" value="ENDONUCLEASE_EXONUCLEASE_PHOSPHATASE FAMILY DOMAIN-CONTAINING PROTEIN 1"/>
    <property type="match status" value="1"/>
</dbReference>
<dbReference type="STRING" id="553175.POREN0001_0568"/>
<proteinExistence type="predicted"/>
<comment type="caution">
    <text evidence="3">The sequence shown here is derived from an EMBL/GenBank/DDBJ whole genome shotgun (WGS) entry which is preliminary data.</text>
</comment>
<feature type="transmembrane region" description="Helical" evidence="2">
    <location>
        <begin position="16"/>
        <end position="35"/>
    </location>
</feature>